<evidence type="ECO:0000313" key="9">
    <source>
        <dbReference type="Proteomes" id="UP000539372"/>
    </source>
</evidence>
<dbReference type="Proteomes" id="UP000539372">
    <property type="component" value="Unassembled WGS sequence"/>
</dbReference>
<dbReference type="SUPFAM" id="SSF53850">
    <property type="entry name" value="Periplasmic binding protein-like II"/>
    <property type="match status" value="1"/>
</dbReference>
<dbReference type="GO" id="GO:0019808">
    <property type="term" value="F:polyamine binding"/>
    <property type="evidence" value="ECO:0007669"/>
    <property type="project" value="InterPro"/>
</dbReference>
<gene>
    <name evidence="8" type="ORF">HH303_15600</name>
</gene>
<dbReference type="GO" id="GO:0042597">
    <property type="term" value="C:periplasmic space"/>
    <property type="evidence" value="ECO:0007669"/>
    <property type="project" value="UniProtKB-SubCell"/>
</dbReference>
<keyword evidence="4 5" id="KW-0574">Periplasm</keyword>
<evidence type="ECO:0000256" key="6">
    <source>
        <dbReference type="PIRSR" id="PIRSR019574-1"/>
    </source>
</evidence>
<reference evidence="8 9" key="1">
    <citation type="submission" date="2020-04" db="EMBL/GenBank/DDBJ databases">
        <title>Rhodospirillaceae bacterium KN72 isolated from deep sea.</title>
        <authorList>
            <person name="Zhang D.-C."/>
        </authorList>
    </citation>
    <scope>NUCLEOTIDE SEQUENCE [LARGE SCALE GENOMIC DNA]</scope>
    <source>
        <strain evidence="8 9">KN72</strain>
    </source>
</reference>
<evidence type="ECO:0000256" key="2">
    <source>
        <dbReference type="ARBA" id="ARBA00022448"/>
    </source>
</evidence>
<comment type="subcellular location">
    <subcellularLocation>
        <location evidence="1 5">Periplasm</location>
    </subcellularLocation>
</comment>
<comment type="caution">
    <text evidence="8">The sequence shown here is derived from an EMBL/GenBank/DDBJ whole genome shotgun (WGS) entry which is preliminary data.</text>
</comment>
<evidence type="ECO:0000256" key="1">
    <source>
        <dbReference type="ARBA" id="ARBA00004418"/>
    </source>
</evidence>
<dbReference type="Gene3D" id="3.40.190.10">
    <property type="entry name" value="Periplasmic binding protein-like II"/>
    <property type="match status" value="2"/>
</dbReference>
<keyword evidence="9" id="KW-1185">Reference proteome</keyword>
<name>A0A7Y0HHH7_9PROT</name>
<feature type="signal peptide" evidence="7">
    <location>
        <begin position="1"/>
        <end position="27"/>
    </location>
</feature>
<proteinExistence type="inferred from homology"/>
<dbReference type="AlphaFoldDB" id="A0A7Y0HHH7"/>
<dbReference type="CDD" id="cd13590">
    <property type="entry name" value="PBP2_PotD_PotF_like"/>
    <property type="match status" value="1"/>
</dbReference>
<feature type="binding site" evidence="6">
    <location>
        <position position="339"/>
    </location>
    <ligand>
        <name>spermidine</name>
        <dbReference type="ChEBI" id="CHEBI:57834"/>
    </ligand>
</feature>
<sequence>MSNKIRNGLTRRSMLQASIAGAGAAWAGISFGPKAFADEEAKVNFYNWDTYIGETTLGDFENLTGVEANMSLFADNDELFAKLREGNPGFDVIVPSDTYVARMLAADMLEPLDYSLIPNTKNLNPLFTDAAYDPGRKHSVTYMWGTMGLGVRKSATDGITSWKDVFESDKYAGRIAILSESTAMIGMASMYLGTGMNPTSQADIDAAVDLLIKQKPAFKAIAEDNGQDLLASGEVDVTIEWSGDIGQVMLEDDDIDYVIPKEGSLIWADNLCIPKGAPHPMNAHKFINYILDAQAGALIADYIQYATPNQAARALLNDSYNKNPSVFPPDEVLAKCEWQIYQGEEISRMKDEAWTRFLAA</sequence>
<evidence type="ECO:0000256" key="4">
    <source>
        <dbReference type="ARBA" id="ARBA00022764"/>
    </source>
</evidence>
<feature type="chain" id="PRO_5031433191" description="Putrescine-binding periplasmic protein" evidence="7">
    <location>
        <begin position="28"/>
        <end position="360"/>
    </location>
</feature>
<evidence type="ECO:0000256" key="7">
    <source>
        <dbReference type="SAM" id="SignalP"/>
    </source>
</evidence>
<dbReference type="InterPro" id="IPR006311">
    <property type="entry name" value="TAT_signal"/>
</dbReference>
<dbReference type="InterPro" id="IPR006059">
    <property type="entry name" value="SBP"/>
</dbReference>
<organism evidence="8 9">
    <name type="scientific">Pacificispira spongiicola</name>
    <dbReference type="NCBI Taxonomy" id="2729598"/>
    <lineage>
        <taxon>Bacteria</taxon>
        <taxon>Pseudomonadati</taxon>
        <taxon>Pseudomonadota</taxon>
        <taxon>Alphaproteobacteria</taxon>
        <taxon>Rhodospirillales</taxon>
        <taxon>Rhodospirillaceae</taxon>
        <taxon>Pacificispira</taxon>
    </lineage>
</organism>
<dbReference type="PANTHER" id="PTHR30222">
    <property type="entry name" value="SPERMIDINE/PUTRESCINE-BINDING PERIPLASMIC PROTEIN"/>
    <property type="match status" value="1"/>
</dbReference>
<keyword evidence="2 5" id="KW-0813">Transport</keyword>
<comment type="similarity">
    <text evidence="5">Belongs to the bacterial solute-binding protein PotD/PotF family.</text>
</comment>
<dbReference type="EMBL" id="JABBNT010000004">
    <property type="protein sequence ID" value="NMM45922.1"/>
    <property type="molecule type" value="Genomic_DNA"/>
</dbReference>
<dbReference type="RefSeq" id="WP_169626295.1">
    <property type="nucleotide sequence ID" value="NZ_JABBNT010000004.1"/>
</dbReference>
<dbReference type="PRINTS" id="PR00909">
    <property type="entry name" value="SPERMDNBNDNG"/>
</dbReference>
<dbReference type="GO" id="GO:0015846">
    <property type="term" value="P:polyamine transport"/>
    <property type="evidence" value="ECO:0007669"/>
    <property type="project" value="InterPro"/>
</dbReference>
<evidence type="ECO:0000256" key="5">
    <source>
        <dbReference type="PIRNR" id="PIRNR019574"/>
    </source>
</evidence>
<protein>
    <recommendedName>
        <fullName evidence="5">Putrescine-binding periplasmic protein</fullName>
    </recommendedName>
</protein>
<comment type="function">
    <text evidence="5">Required for the activity of the bacterial periplasmic transport system of putrescine.</text>
</comment>
<dbReference type="PROSITE" id="PS51318">
    <property type="entry name" value="TAT"/>
    <property type="match status" value="1"/>
</dbReference>
<dbReference type="PANTHER" id="PTHR30222:SF17">
    <property type="entry name" value="SPERMIDINE_PUTRESCINE-BINDING PERIPLASMIC PROTEIN"/>
    <property type="match status" value="1"/>
</dbReference>
<accession>A0A7Y0HHH7</accession>
<keyword evidence="3 7" id="KW-0732">Signal</keyword>
<evidence type="ECO:0000313" key="8">
    <source>
        <dbReference type="EMBL" id="NMM45922.1"/>
    </source>
</evidence>
<dbReference type="Pfam" id="PF13416">
    <property type="entry name" value="SBP_bac_8"/>
    <property type="match status" value="1"/>
</dbReference>
<evidence type="ECO:0000256" key="3">
    <source>
        <dbReference type="ARBA" id="ARBA00022729"/>
    </source>
</evidence>
<dbReference type="PIRSF" id="PIRSF019574">
    <property type="entry name" value="Periplasmic_polyamine_BP"/>
    <property type="match status" value="1"/>
</dbReference>
<dbReference type="InterPro" id="IPR001188">
    <property type="entry name" value="Sperm_putr-bd"/>
</dbReference>